<name>A0A392MR11_9FABA</name>
<dbReference type="AlphaFoldDB" id="A0A392MR11"/>
<gene>
    <name evidence="1" type="ORF">A2U01_0010765</name>
</gene>
<keyword evidence="2" id="KW-1185">Reference proteome</keyword>
<protein>
    <submittedName>
        <fullName evidence="1">Uncharacterized protein</fullName>
    </submittedName>
</protein>
<organism evidence="1 2">
    <name type="scientific">Trifolium medium</name>
    <dbReference type="NCBI Taxonomy" id="97028"/>
    <lineage>
        <taxon>Eukaryota</taxon>
        <taxon>Viridiplantae</taxon>
        <taxon>Streptophyta</taxon>
        <taxon>Embryophyta</taxon>
        <taxon>Tracheophyta</taxon>
        <taxon>Spermatophyta</taxon>
        <taxon>Magnoliopsida</taxon>
        <taxon>eudicotyledons</taxon>
        <taxon>Gunneridae</taxon>
        <taxon>Pentapetalae</taxon>
        <taxon>rosids</taxon>
        <taxon>fabids</taxon>
        <taxon>Fabales</taxon>
        <taxon>Fabaceae</taxon>
        <taxon>Papilionoideae</taxon>
        <taxon>50 kb inversion clade</taxon>
        <taxon>NPAAA clade</taxon>
        <taxon>Hologalegina</taxon>
        <taxon>IRL clade</taxon>
        <taxon>Trifolieae</taxon>
        <taxon>Trifolium</taxon>
    </lineage>
</organism>
<feature type="non-terminal residue" evidence="1">
    <location>
        <position position="1"/>
    </location>
</feature>
<comment type="caution">
    <text evidence="1">The sequence shown here is derived from an EMBL/GenBank/DDBJ whole genome shotgun (WGS) entry which is preliminary data.</text>
</comment>
<evidence type="ECO:0000313" key="2">
    <source>
        <dbReference type="Proteomes" id="UP000265520"/>
    </source>
</evidence>
<sequence length="57" mass="6409">TGTWSGGIWWRMYLQNKLSLRCLDEPVVAASAMYDDECDEPLRSIQRSISVGGMDSL</sequence>
<accession>A0A392MR11</accession>
<dbReference type="Proteomes" id="UP000265520">
    <property type="component" value="Unassembled WGS sequence"/>
</dbReference>
<evidence type="ECO:0000313" key="1">
    <source>
        <dbReference type="EMBL" id="MCH89861.1"/>
    </source>
</evidence>
<proteinExistence type="predicted"/>
<reference evidence="1 2" key="1">
    <citation type="journal article" date="2018" name="Front. Plant Sci.">
        <title>Red Clover (Trifolium pratense) and Zigzag Clover (T. medium) - A Picture of Genomic Similarities and Differences.</title>
        <authorList>
            <person name="Dluhosova J."/>
            <person name="Istvanek J."/>
            <person name="Nedelnik J."/>
            <person name="Repkova J."/>
        </authorList>
    </citation>
    <scope>NUCLEOTIDE SEQUENCE [LARGE SCALE GENOMIC DNA]</scope>
    <source>
        <strain evidence="2">cv. 10/8</strain>
        <tissue evidence="1">Leaf</tissue>
    </source>
</reference>
<dbReference type="EMBL" id="LXQA010017063">
    <property type="protein sequence ID" value="MCH89861.1"/>
    <property type="molecule type" value="Genomic_DNA"/>
</dbReference>